<evidence type="ECO:0000313" key="2">
    <source>
        <dbReference type="Proteomes" id="UP000276133"/>
    </source>
</evidence>
<gene>
    <name evidence="1" type="ORF">BpHYR1_046460</name>
</gene>
<name>A0A3M7Q9L4_BRAPC</name>
<evidence type="ECO:0000313" key="1">
    <source>
        <dbReference type="EMBL" id="RNA07668.1"/>
    </source>
</evidence>
<keyword evidence="2" id="KW-1185">Reference proteome</keyword>
<accession>A0A3M7Q9L4</accession>
<dbReference type="Proteomes" id="UP000276133">
    <property type="component" value="Unassembled WGS sequence"/>
</dbReference>
<protein>
    <submittedName>
        <fullName evidence="1">Uncharacterized protein</fullName>
    </submittedName>
</protein>
<reference evidence="1 2" key="1">
    <citation type="journal article" date="2018" name="Sci. Rep.">
        <title>Genomic signatures of local adaptation to the degree of environmental predictability in rotifers.</title>
        <authorList>
            <person name="Franch-Gras L."/>
            <person name="Hahn C."/>
            <person name="Garcia-Roger E.M."/>
            <person name="Carmona M.J."/>
            <person name="Serra M."/>
            <person name="Gomez A."/>
        </authorList>
    </citation>
    <scope>NUCLEOTIDE SEQUENCE [LARGE SCALE GENOMIC DNA]</scope>
    <source>
        <strain evidence="1">HYR1</strain>
    </source>
</reference>
<dbReference type="EMBL" id="REGN01006968">
    <property type="protein sequence ID" value="RNA07668.1"/>
    <property type="molecule type" value="Genomic_DNA"/>
</dbReference>
<dbReference type="AlphaFoldDB" id="A0A3M7Q9L4"/>
<sequence length="60" mass="6561">MNPDLVGFLYNCGENLNTADAMAMQHIHKLGEAKFGDTVQVSVPDVDRGPPDPFNILAYI</sequence>
<comment type="caution">
    <text evidence="1">The sequence shown here is derived from an EMBL/GenBank/DDBJ whole genome shotgun (WGS) entry which is preliminary data.</text>
</comment>
<organism evidence="1 2">
    <name type="scientific">Brachionus plicatilis</name>
    <name type="common">Marine rotifer</name>
    <name type="synonym">Brachionus muelleri</name>
    <dbReference type="NCBI Taxonomy" id="10195"/>
    <lineage>
        <taxon>Eukaryota</taxon>
        <taxon>Metazoa</taxon>
        <taxon>Spiralia</taxon>
        <taxon>Gnathifera</taxon>
        <taxon>Rotifera</taxon>
        <taxon>Eurotatoria</taxon>
        <taxon>Monogononta</taxon>
        <taxon>Pseudotrocha</taxon>
        <taxon>Ploima</taxon>
        <taxon>Brachionidae</taxon>
        <taxon>Brachionus</taxon>
    </lineage>
</organism>
<dbReference type="OrthoDB" id="6602099at2759"/>
<proteinExistence type="predicted"/>